<name>A0A0W0XX95_9GAMM</name>
<organism evidence="3 4">
    <name type="scientific">Legionella rubrilucens</name>
    <dbReference type="NCBI Taxonomy" id="458"/>
    <lineage>
        <taxon>Bacteria</taxon>
        <taxon>Pseudomonadati</taxon>
        <taxon>Pseudomonadota</taxon>
        <taxon>Gammaproteobacteria</taxon>
        <taxon>Legionellales</taxon>
        <taxon>Legionellaceae</taxon>
        <taxon>Legionella</taxon>
    </lineage>
</organism>
<feature type="domain" description="SidE PDE" evidence="2">
    <location>
        <begin position="441"/>
        <end position="650"/>
    </location>
</feature>
<dbReference type="Proteomes" id="UP000054608">
    <property type="component" value="Unassembled WGS sequence"/>
</dbReference>
<dbReference type="AlphaFoldDB" id="A0A0W0XX95"/>
<dbReference type="EMBL" id="LNYT01000007">
    <property type="protein sequence ID" value="KTD49040.1"/>
    <property type="molecule type" value="Genomic_DNA"/>
</dbReference>
<evidence type="ECO:0000313" key="3">
    <source>
        <dbReference type="EMBL" id="KTD49040.1"/>
    </source>
</evidence>
<evidence type="ECO:0000259" key="1">
    <source>
        <dbReference type="Pfam" id="PF03496"/>
    </source>
</evidence>
<dbReference type="PATRIC" id="fig|458.5.peg.1438"/>
<dbReference type="Gene3D" id="3.90.176.10">
    <property type="entry name" value="Toxin ADP-ribosyltransferase, Chain A, domain 1"/>
    <property type="match status" value="1"/>
</dbReference>
<keyword evidence="4" id="KW-1185">Reference proteome</keyword>
<sequence>MSYDKTIALLTKGPRLKSEATRDLEKVIQLFLHPEQKAQCRFNSFGELEVAFNDRVFNLTQILLHQPDFEHLAFTENVSSHYETFIKTAVHIPSLKGDPRLPKKEDYLAADKNNLYTQLTYGEKLAITLYTSNFYEEINGFLRSQGRDPHLKNLPQDRLTQEVKEIILATCLAAYGLTRLQLPDDSDDNSLQTLYRAESSHKMPTSVWQQRRETIISHKPVRQEGFISTSEDIAAMKVSGTDTLLKITQPHHAIGKKVEDLSYKADEQEILLPAGTQLAFSSFIEEQGRKVFHAFPVRSLDGIDPYSYSTVDAEIRTHLIAFLDEVRHLSTQTGPRVKTSFWQTLPHKIKKSETAELLALAAQLDKLIVFFADSHHKPAEKREKLQALYKQTAKLAEQFKDSNTLHPPLQQMTIGMNHLLIQLEMANTSLLVEQADYVYTHHLSKAYKETHLDSTDAELKQDSQVIYRPNHGLAHSLRVAAAIPLVVEYFQQFAQPELRKQCLQLSGDELKKAALCMLFSVSGRESDIAFKSNPEKYREYREQCALQFAAYAQKKMPSDEIKKYMELIRNMGNPEYLTSKKITPQKAALFHVMNLAHKLDLMRCYPLAQYQLAVMKGHDPLIIPSEKQQHQFNRLLSTVSDRIEATGDRQFCRMEQGQLVSCNKDYDFPVFAEASTKPLECLKLILESGIPELAAVSTPEPPPADEQANNGSLPFLFLDTLENYTMPLLEYLNSSAATGLPAIDNVKQDSRYLIQKLTATEDGFVLLAESAYMDALPVSISLEAQDLYYLLSQMPPVNLNQCYLASDILERLNQFTGQLNIAELDKMDDSYQLSFIEQDSVTGDIKLTATSSKSLPPVQTTLSSVEFAQCLEKLEKSTVLNLKS</sequence>
<evidence type="ECO:0000259" key="2">
    <source>
        <dbReference type="Pfam" id="PF12252"/>
    </source>
</evidence>
<accession>A0A0W0XX95</accession>
<dbReference type="Pfam" id="PF03496">
    <property type="entry name" value="ADPrib_exo_Tox"/>
    <property type="match status" value="1"/>
</dbReference>
<dbReference type="Pfam" id="PF12252">
    <property type="entry name" value="SidE_PDE"/>
    <property type="match status" value="1"/>
</dbReference>
<dbReference type="InterPro" id="IPR003540">
    <property type="entry name" value="ADP-ribosyltransferase"/>
</dbReference>
<proteinExistence type="predicted"/>
<dbReference type="GO" id="GO:0005576">
    <property type="term" value="C:extracellular region"/>
    <property type="evidence" value="ECO:0007669"/>
    <property type="project" value="InterPro"/>
</dbReference>
<protein>
    <submittedName>
        <fullName evidence="3">Phosphatase</fullName>
    </submittedName>
</protein>
<dbReference type="SUPFAM" id="SSF56399">
    <property type="entry name" value="ADP-ribosylation"/>
    <property type="match status" value="1"/>
</dbReference>
<dbReference type="OrthoDB" id="5631765at2"/>
<comment type="caution">
    <text evidence="3">The sequence shown here is derived from an EMBL/GenBank/DDBJ whole genome shotgun (WGS) entry which is preliminary data.</text>
</comment>
<dbReference type="InterPro" id="IPR021014">
    <property type="entry name" value="SidE_PDE"/>
</dbReference>
<dbReference type="STRING" id="458.Lrub_1391"/>
<gene>
    <name evidence="3" type="primary">gph_1</name>
    <name evidence="3" type="ORF">Lrub_1391</name>
</gene>
<dbReference type="RefSeq" id="WP_058531454.1">
    <property type="nucleotide sequence ID" value="NZ_CAAAIN010000006.1"/>
</dbReference>
<feature type="domain" description="ADP ribosyltransferase" evidence="1">
    <location>
        <begin position="112"/>
        <end position="283"/>
    </location>
</feature>
<evidence type="ECO:0000313" key="4">
    <source>
        <dbReference type="Proteomes" id="UP000054608"/>
    </source>
</evidence>
<reference evidence="3 4" key="1">
    <citation type="submission" date="2015-11" db="EMBL/GenBank/DDBJ databases">
        <title>Genomic analysis of 38 Legionella species identifies large and diverse effector repertoires.</title>
        <authorList>
            <person name="Burstein D."/>
            <person name="Amaro F."/>
            <person name="Zusman T."/>
            <person name="Lifshitz Z."/>
            <person name="Cohen O."/>
            <person name="Gilbert J.A."/>
            <person name="Pupko T."/>
            <person name="Shuman H.A."/>
            <person name="Segal G."/>
        </authorList>
    </citation>
    <scope>NUCLEOTIDE SEQUENCE [LARGE SCALE GENOMIC DNA]</scope>
    <source>
        <strain evidence="3 4">WA-270A-C2</strain>
    </source>
</reference>
<dbReference type="PROSITE" id="PS51996">
    <property type="entry name" value="TR_MART"/>
    <property type="match status" value="1"/>
</dbReference>